<evidence type="ECO:0000313" key="2">
    <source>
        <dbReference type="EMBL" id="CUP72347.1"/>
    </source>
</evidence>
<dbReference type="KEGG" id="btho:Btheta7330_02973"/>
<evidence type="ECO:0000313" key="14">
    <source>
        <dbReference type="Proteomes" id="UP000283616"/>
    </source>
</evidence>
<evidence type="ECO:0000313" key="6">
    <source>
        <dbReference type="EMBL" id="KAB4475271.1"/>
    </source>
</evidence>
<evidence type="ECO:0000313" key="3">
    <source>
        <dbReference type="EMBL" id="KAB4305189.1"/>
    </source>
</evidence>
<sequence>MTKENHGPYEFLGSMVVNLMNIDKSISYSFLEDELHISGRDVSAMRQGKDLHVYQYVRVVSCIMDEIHLEILLNALLKELKNVFAAHCDLVIGTIPHRLYGNGQPAEWVVVMRWDGVGV</sequence>
<dbReference type="RefSeq" id="WP_008760685.1">
    <property type="nucleotide sequence ID" value="NZ_AP022660.1"/>
</dbReference>
<evidence type="ECO:0000313" key="12">
    <source>
        <dbReference type="EMBL" id="UYU93107.1"/>
    </source>
</evidence>
<evidence type="ECO:0000313" key="7">
    <source>
        <dbReference type="EMBL" id="MCE9240886.1"/>
    </source>
</evidence>
<evidence type="ECO:0000313" key="8">
    <source>
        <dbReference type="EMBL" id="MDC2239631.1"/>
    </source>
</evidence>
<dbReference type="EMBL" id="CZAP01000011">
    <property type="protein sequence ID" value="CUP72347.1"/>
    <property type="molecule type" value="Genomic_DNA"/>
</dbReference>
<dbReference type="EMBL" id="QROV01000004">
    <property type="protein sequence ID" value="RHL62843.1"/>
    <property type="molecule type" value="Genomic_DNA"/>
</dbReference>
<evidence type="ECO:0000313" key="15">
    <source>
        <dbReference type="Proteomes" id="UP000436858"/>
    </source>
</evidence>
<gene>
    <name evidence="1" type="ORF">BatF92_16430</name>
    <name evidence="9" type="ORF">DW011_04100</name>
    <name evidence="2" type="ORF">ERS852511_02999</name>
    <name evidence="5" type="ORF">GAN59_11225</name>
    <name evidence="6" type="ORF">GAN91_22345</name>
    <name evidence="4" type="ORF">GAN93_23410</name>
    <name evidence="3" type="ORF">GAO51_26565</name>
    <name evidence="7" type="ORF">K0H07_27565</name>
    <name evidence="11" type="ORF">KQP59_02840</name>
    <name evidence="10" type="ORF">KQP68_00745</name>
    <name evidence="12" type="ORF">KQP74_10795</name>
    <name evidence="8" type="ORF">PO127_28230</name>
</gene>
<dbReference type="EMBL" id="AP022660">
    <property type="protein sequence ID" value="BCA49701.1"/>
    <property type="molecule type" value="Genomic_DNA"/>
</dbReference>
<evidence type="ECO:0000313" key="10">
    <source>
        <dbReference type="EMBL" id="UYU66841.1"/>
    </source>
</evidence>
<evidence type="ECO:0000313" key="19">
    <source>
        <dbReference type="Proteomes" id="UP000500882"/>
    </source>
</evidence>
<dbReference type="PATRIC" id="fig|818.23.peg.3063"/>
<dbReference type="Proteomes" id="UP000440614">
    <property type="component" value="Unassembled WGS sequence"/>
</dbReference>
<dbReference type="EMBL" id="JAQNVG010000131">
    <property type="protein sequence ID" value="MDC2239631.1"/>
    <property type="molecule type" value="Genomic_DNA"/>
</dbReference>
<name>A0A0P0FR84_BACT4</name>
<evidence type="ECO:0000313" key="9">
    <source>
        <dbReference type="EMBL" id="RHL62843.1"/>
    </source>
</evidence>
<dbReference type="EMBL" id="JAHYQA010000034">
    <property type="protein sequence ID" value="MCE9240886.1"/>
    <property type="molecule type" value="Genomic_DNA"/>
</dbReference>
<dbReference type="EMBL" id="WCRS01000006">
    <property type="protein sequence ID" value="KAB4474075.1"/>
    <property type="molecule type" value="Genomic_DNA"/>
</dbReference>
<dbReference type="Proteomes" id="UP001162960">
    <property type="component" value="Chromosome"/>
</dbReference>
<evidence type="ECO:0000313" key="5">
    <source>
        <dbReference type="EMBL" id="KAB4474075.1"/>
    </source>
</evidence>
<evidence type="ECO:0000313" key="16">
    <source>
        <dbReference type="Proteomes" id="UP000440614"/>
    </source>
</evidence>
<organism evidence="9 14">
    <name type="scientific">Bacteroides thetaiotaomicron</name>
    <dbReference type="NCBI Taxonomy" id="818"/>
    <lineage>
        <taxon>Bacteria</taxon>
        <taxon>Pseudomonadati</taxon>
        <taxon>Bacteroidota</taxon>
        <taxon>Bacteroidia</taxon>
        <taxon>Bacteroidales</taxon>
        <taxon>Bacteroidaceae</taxon>
        <taxon>Bacteroides</taxon>
    </lineage>
</organism>
<reference evidence="9 14" key="2">
    <citation type="submission" date="2018-08" db="EMBL/GenBank/DDBJ databases">
        <title>A genome reference for cultivated species of the human gut microbiota.</title>
        <authorList>
            <person name="Zou Y."/>
            <person name="Xue W."/>
            <person name="Luo G."/>
        </authorList>
    </citation>
    <scope>NUCLEOTIDE SEQUENCE [LARGE SCALE GENOMIC DNA]</scope>
    <source>
        <strain evidence="9 14">AF37-12</strain>
    </source>
</reference>
<dbReference type="EMBL" id="CP083681">
    <property type="protein sequence ID" value="UYU72066.1"/>
    <property type="molecule type" value="Genomic_DNA"/>
</dbReference>
<dbReference type="Proteomes" id="UP000436858">
    <property type="component" value="Unassembled WGS sequence"/>
</dbReference>
<dbReference type="Proteomes" id="UP000095576">
    <property type="component" value="Unassembled WGS sequence"/>
</dbReference>
<dbReference type="EMBL" id="WCSB01000036">
    <property type="protein sequence ID" value="KAB4447788.1"/>
    <property type="molecule type" value="Genomic_DNA"/>
</dbReference>
<evidence type="ECO:0000313" key="11">
    <source>
        <dbReference type="EMBL" id="UYU72066.1"/>
    </source>
</evidence>
<dbReference type="Proteomes" id="UP000283616">
    <property type="component" value="Unassembled WGS sequence"/>
</dbReference>
<dbReference type="EMBL" id="WCSY01000039">
    <property type="protein sequence ID" value="KAB4305189.1"/>
    <property type="molecule type" value="Genomic_DNA"/>
</dbReference>
<dbReference type="Proteomes" id="UP001200544">
    <property type="component" value="Unassembled WGS sequence"/>
</dbReference>
<accession>A0A0P0FR84</accession>
<dbReference type="GeneID" id="60926363"/>
<evidence type="ECO:0000313" key="1">
    <source>
        <dbReference type="EMBL" id="BCA49701.1"/>
    </source>
</evidence>
<dbReference type="Proteomes" id="UP000488521">
    <property type="component" value="Unassembled WGS sequence"/>
</dbReference>
<reference evidence="8" key="7">
    <citation type="submission" date="2022-10" db="EMBL/GenBank/DDBJ databases">
        <title>Human gut microbiome strain richness.</title>
        <authorList>
            <person name="Chen-Liaw A."/>
        </authorList>
    </citation>
    <scope>NUCLEOTIDE SEQUENCE</scope>
    <source>
        <strain evidence="8">1001283st1_A3_1001283B150304_161114</strain>
    </source>
</reference>
<reference evidence="2 13" key="1">
    <citation type="submission" date="2015-09" db="EMBL/GenBank/DDBJ databases">
        <authorList>
            <consortium name="Pathogen Informatics"/>
        </authorList>
    </citation>
    <scope>NUCLEOTIDE SEQUENCE [LARGE SCALE GENOMIC DNA]</scope>
    <source>
        <strain evidence="2 13">2789STDY5834899</strain>
    </source>
</reference>
<evidence type="ECO:0000313" key="4">
    <source>
        <dbReference type="EMBL" id="KAB4447788.1"/>
    </source>
</evidence>
<dbReference type="EMBL" id="CP083685">
    <property type="protein sequence ID" value="UYU93107.1"/>
    <property type="molecule type" value="Genomic_DNA"/>
</dbReference>
<dbReference type="Proteomes" id="UP001156216">
    <property type="component" value="Chromosome"/>
</dbReference>
<reference evidence="1 19" key="4">
    <citation type="submission" date="2020-02" db="EMBL/GenBank/DDBJ databases">
        <title>Whole-genome sequencing and comparative analysis of the genomes of Bacteroides thetaiotaomicron and Escherichia coli isolated from a healthy resident in Vietnam.</title>
        <authorList>
            <person name="Mohsin M."/>
            <person name="Tanaka K."/>
            <person name="Kawahara R."/>
            <person name="Kondo S."/>
            <person name="Noguchi H."/>
            <person name="Motooka D."/>
            <person name="Nakamura S."/>
            <person name="Khong D.T."/>
            <person name="Nguyen T.N."/>
            <person name="Tran H.T."/>
            <person name="Yamamoto Y."/>
        </authorList>
    </citation>
    <scope>NUCLEOTIDE SEQUENCE [LARGE SCALE GENOMIC DNA]</scope>
    <source>
        <strain evidence="1 19">F9-2</strain>
    </source>
</reference>
<dbReference type="Proteomes" id="UP001217776">
    <property type="component" value="Unassembled WGS sequence"/>
</dbReference>
<evidence type="ECO:0000313" key="18">
    <source>
        <dbReference type="Proteomes" id="UP000488521"/>
    </source>
</evidence>
<dbReference type="EMBL" id="WCRY01000028">
    <property type="protein sequence ID" value="KAB4475271.1"/>
    <property type="molecule type" value="Genomic_DNA"/>
</dbReference>
<evidence type="ECO:0000313" key="20">
    <source>
        <dbReference type="Proteomes" id="UP001156218"/>
    </source>
</evidence>
<reference evidence="7" key="6">
    <citation type="submission" date="2021-07" db="EMBL/GenBank/DDBJ databases">
        <title>Comparative genomics of Bacteroides fragilis group isolates reveals species-dependent resistance mechanisms and validates clinical tools for resistance prediction.</title>
        <authorList>
            <person name="Wallace M.J."/>
            <person name="Jean S."/>
            <person name="Wallace M.A."/>
            <person name="Carey-Ann B.D."/>
            <person name="Dantas G."/>
        </authorList>
    </citation>
    <scope>NUCLEOTIDE SEQUENCE</scope>
    <source>
        <strain evidence="7">BJH_160</strain>
    </source>
</reference>
<accession>C6IEQ6</accession>
<dbReference type="Proteomes" id="UP000500882">
    <property type="component" value="Chromosome"/>
</dbReference>
<dbReference type="AlphaFoldDB" id="A0A0P0FR84"/>
<evidence type="ECO:0000313" key="13">
    <source>
        <dbReference type="Proteomes" id="UP000095576"/>
    </source>
</evidence>
<reference evidence="10 20" key="5">
    <citation type="submission" date="2021-06" db="EMBL/GenBank/DDBJ databases">
        <title>Interrogation of the integrated mobile genetic elements in gut-associated Bacteroides with a consensus prediction approach.</title>
        <authorList>
            <person name="Campbell D.E."/>
            <person name="Leigh J.R."/>
            <person name="Kim T."/>
            <person name="England W."/>
            <person name="Whitaker R.J."/>
            <person name="Degnan P.H."/>
        </authorList>
    </citation>
    <scope>NUCLEOTIDE SEQUENCE [LARGE SCALE GENOMIC DNA]</scope>
    <source>
        <strain evidence="12">VPI-3443</strain>
        <strain evidence="11">VPI-BTDOT2</strain>
        <strain evidence="10 20">WAL8669</strain>
    </source>
</reference>
<dbReference type="EMBL" id="CP083680">
    <property type="protein sequence ID" value="UYU66841.1"/>
    <property type="molecule type" value="Genomic_DNA"/>
</dbReference>
<evidence type="ECO:0000313" key="17">
    <source>
        <dbReference type="Proteomes" id="UP000460317"/>
    </source>
</evidence>
<protein>
    <submittedName>
        <fullName evidence="9">Uncharacterized protein</fullName>
    </submittedName>
</protein>
<reference evidence="15 16" key="3">
    <citation type="journal article" date="2019" name="Nat. Med.">
        <title>A library of human gut bacterial isolates paired with longitudinal multiomics data enables mechanistic microbiome research.</title>
        <authorList>
            <person name="Poyet M."/>
            <person name="Groussin M."/>
            <person name="Gibbons S.M."/>
            <person name="Avila-Pacheco J."/>
            <person name="Jiang X."/>
            <person name="Kearney S.M."/>
            <person name="Perrotta A.R."/>
            <person name="Berdy B."/>
            <person name="Zhao S."/>
            <person name="Lieberman T.D."/>
            <person name="Swanson P.K."/>
            <person name="Smith M."/>
            <person name="Roesemann S."/>
            <person name="Alexander J.E."/>
            <person name="Rich S.A."/>
            <person name="Livny J."/>
            <person name="Vlamakis H."/>
            <person name="Clish C."/>
            <person name="Bullock K."/>
            <person name="Deik A."/>
            <person name="Scott J."/>
            <person name="Pierce K.A."/>
            <person name="Xavier R.J."/>
            <person name="Alm E.J."/>
        </authorList>
    </citation>
    <scope>NUCLEOTIDE SEQUENCE [LARGE SCALE GENOMIC DNA]</scope>
    <source>
        <strain evidence="5 18">BIOML-A156</strain>
        <strain evidence="6 15">BIOML-A162</strain>
        <strain evidence="4 17">BIOML-A165</strain>
        <strain evidence="3 16">BIOML-A188</strain>
    </source>
</reference>
<proteinExistence type="predicted"/>
<dbReference type="Proteomes" id="UP001156218">
    <property type="component" value="Chromosome"/>
</dbReference>
<dbReference type="Proteomes" id="UP000460317">
    <property type="component" value="Unassembled WGS sequence"/>
</dbReference>